<evidence type="ECO:0000256" key="13">
    <source>
        <dbReference type="SAM" id="Phobius"/>
    </source>
</evidence>
<feature type="transmembrane region" description="Helical" evidence="13">
    <location>
        <begin position="97"/>
        <end position="119"/>
    </location>
</feature>
<feature type="transmembrane region" description="Helical" evidence="13">
    <location>
        <begin position="181"/>
        <end position="203"/>
    </location>
</feature>
<keyword evidence="12 13" id="KW-0472">Membrane</keyword>
<evidence type="ECO:0000256" key="8">
    <source>
        <dbReference type="ARBA" id="ARBA00022801"/>
    </source>
</evidence>
<evidence type="ECO:0000256" key="6">
    <source>
        <dbReference type="ARBA" id="ARBA00022692"/>
    </source>
</evidence>
<keyword evidence="8" id="KW-0378">Hydrolase</keyword>
<evidence type="ECO:0000256" key="10">
    <source>
        <dbReference type="ARBA" id="ARBA00022989"/>
    </source>
</evidence>
<evidence type="ECO:0000256" key="4">
    <source>
        <dbReference type="ARBA" id="ARBA00022475"/>
    </source>
</evidence>
<keyword evidence="11 15" id="KW-0482">Metalloprotease</keyword>
<evidence type="ECO:0000256" key="7">
    <source>
        <dbReference type="ARBA" id="ARBA00022723"/>
    </source>
</evidence>
<feature type="transmembrane region" description="Helical" evidence="13">
    <location>
        <begin position="139"/>
        <end position="160"/>
    </location>
</feature>
<dbReference type="InterPro" id="IPR052348">
    <property type="entry name" value="Metallopeptidase_M50B"/>
</dbReference>
<sequence>MWLANALLMGPGLFLWKVLHFLLYAPLLLFSLAFHEYAHAAMADFLGDPTPRRQGRLSLNPLAHLDPVGTLMLVFSNFGWARPVVVDPSSFRIPSRAMMSVALAGPLSNLLLAVIGGALLKGMISLHLMWGLPALPLDILAKALQTFILVNLALACFNLLPLPPLDGSRVLRYFLPRQHAPLMRTLDDIGPLLLILAVSLGLLDPVLGPMMTVSYEGILRLYGLM</sequence>
<accession>A0A367ZTB1</accession>
<evidence type="ECO:0000256" key="11">
    <source>
        <dbReference type="ARBA" id="ARBA00023049"/>
    </source>
</evidence>
<evidence type="ECO:0000256" key="3">
    <source>
        <dbReference type="ARBA" id="ARBA00007931"/>
    </source>
</evidence>
<name>A0A367ZTB1_9BACT</name>
<evidence type="ECO:0000259" key="14">
    <source>
        <dbReference type="Pfam" id="PF02163"/>
    </source>
</evidence>
<organism evidence="15 16">
    <name type="scientific">Candidatus Ozemobacter sibiricus</name>
    <dbReference type="NCBI Taxonomy" id="2268124"/>
    <lineage>
        <taxon>Bacteria</taxon>
        <taxon>Candidatus Ozemobacteria</taxon>
        <taxon>Candidatus Ozemobacterales</taxon>
        <taxon>Candidatus Ozemobacteraceae</taxon>
        <taxon>Candidatus Ozemobacter</taxon>
    </lineage>
</organism>
<evidence type="ECO:0000256" key="1">
    <source>
        <dbReference type="ARBA" id="ARBA00001947"/>
    </source>
</evidence>
<dbReference type="CDD" id="cd06158">
    <property type="entry name" value="S2P-M50_like_1"/>
    <property type="match status" value="1"/>
</dbReference>
<keyword evidence="5 15" id="KW-0645">Protease</keyword>
<comment type="caution">
    <text evidence="15">The sequence shown here is derived from an EMBL/GenBank/DDBJ whole genome shotgun (WGS) entry which is preliminary data.</text>
</comment>
<dbReference type="GO" id="GO:0006508">
    <property type="term" value="P:proteolysis"/>
    <property type="evidence" value="ECO:0007669"/>
    <property type="project" value="UniProtKB-KW"/>
</dbReference>
<comment type="subcellular location">
    <subcellularLocation>
        <location evidence="2">Cell membrane</location>
        <topology evidence="2">Multi-pass membrane protein</topology>
    </subcellularLocation>
</comment>
<keyword evidence="6 13" id="KW-0812">Transmembrane</keyword>
<evidence type="ECO:0000256" key="12">
    <source>
        <dbReference type="ARBA" id="ARBA00023136"/>
    </source>
</evidence>
<dbReference type="GO" id="GO:0005886">
    <property type="term" value="C:plasma membrane"/>
    <property type="evidence" value="ECO:0007669"/>
    <property type="project" value="UniProtKB-SubCell"/>
</dbReference>
<dbReference type="GO" id="GO:0008237">
    <property type="term" value="F:metallopeptidase activity"/>
    <property type="evidence" value="ECO:0007669"/>
    <property type="project" value="UniProtKB-KW"/>
</dbReference>
<keyword evidence="9" id="KW-0862">Zinc</keyword>
<protein>
    <submittedName>
        <fullName evidence="15">Membrane metalloprotease</fullName>
    </submittedName>
</protein>
<gene>
    <name evidence="15" type="ORF">OZSIB_2915</name>
</gene>
<evidence type="ECO:0000256" key="2">
    <source>
        <dbReference type="ARBA" id="ARBA00004651"/>
    </source>
</evidence>
<proteinExistence type="inferred from homology"/>
<dbReference type="EMBL" id="QOQW01000005">
    <property type="protein sequence ID" value="RCK80602.1"/>
    <property type="molecule type" value="Genomic_DNA"/>
</dbReference>
<dbReference type="InterPro" id="IPR008915">
    <property type="entry name" value="Peptidase_M50"/>
</dbReference>
<dbReference type="Proteomes" id="UP000252355">
    <property type="component" value="Unassembled WGS sequence"/>
</dbReference>
<dbReference type="PANTHER" id="PTHR35864:SF1">
    <property type="entry name" value="ZINC METALLOPROTEASE YWHC-RELATED"/>
    <property type="match status" value="1"/>
</dbReference>
<feature type="transmembrane region" description="Helical" evidence="13">
    <location>
        <begin position="67"/>
        <end position="85"/>
    </location>
</feature>
<evidence type="ECO:0000313" key="15">
    <source>
        <dbReference type="EMBL" id="RCK80602.1"/>
    </source>
</evidence>
<feature type="domain" description="Peptidase M50" evidence="14">
    <location>
        <begin position="140"/>
        <end position="179"/>
    </location>
</feature>
<reference evidence="15 16" key="1">
    <citation type="submission" date="2018-05" db="EMBL/GenBank/DDBJ databases">
        <title>A metagenomic window into the 2 km-deep terrestrial subsurface aquifer revealed taxonomically and functionally diverse microbial community comprising novel uncultured bacterial lineages.</title>
        <authorList>
            <person name="Kadnikov V.V."/>
            <person name="Mardanov A.V."/>
            <person name="Beletsky A.V."/>
            <person name="Banks D."/>
            <person name="Pimenov N.V."/>
            <person name="Frank Y.A."/>
            <person name="Karnachuk O.V."/>
            <person name="Ravin N.V."/>
        </authorList>
    </citation>
    <scope>NUCLEOTIDE SEQUENCE [LARGE SCALE GENOMIC DNA]</scope>
    <source>
        <strain evidence="15">BY5</strain>
    </source>
</reference>
<comment type="similarity">
    <text evidence="3">Belongs to the peptidase M50B family.</text>
</comment>
<evidence type="ECO:0000313" key="16">
    <source>
        <dbReference type="Proteomes" id="UP000252355"/>
    </source>
</evidence>
<dbReference type="Pfam" id="PF02163">
    <property type="entry name" value="Peptidase_M50"/>
    <property type="match status" value="1"/>
</dbReference>
<evidence type="ECO:0000256" key="5">
    <source>
        <dbReference type="ARBA" id="ARBA00022670"/>
    </source>
</evidence>
<dbReference type="AlphaFoldDB" id="A0A367ZTB1"/>
<evidence type="ECO:0000256" key="9">
    <source>
        <dbReference type="ARBA" id="ARBA00022833"/>
    </source>
</evidence>
<dbReference type="InterPro" id="IPR044537">
    <property type="entry name" value="Rip2-like"/>
</dbReference>
<dbReference type="PANTHER" id="PTHR35864">
    <property type="entry name" value="ZINC METALLOPROTEASE MJ0611-RELATED"/>
    <property type="match status" value="1"/>
</dbReference>
<keyword evidence="10 13" id="KW-1133">Transmembrane helix</keyword>
<comment type="cofactor">
    <cofactor evidence="1">
        <name>Zn(2+)</name>
        <dbReference type="ChEBI" id="CHEBI:29105"/>
    </cofactor>
</comment>
<keyword evidence="7" id="KW-0479">Metal-binding</keyword>
<dbReference type="GO" id="GO:0046872">
    <property type="term" value="F:metal ion binding"/>
    <property type="evidence" value="ECO:0007669"/>
    <property type="project" value="UniProtKB-KW"/>
</dbReference>
<keyword evidence="4" id="KW-1003">Cell membrane</keyword>